<evidence type="ECO:0000256" key="5">
    <source>
        <dbReference type="ARBA" id="ARBA00023136"/>
    </source>
</evidence>
<comment type="caution">
    <text evidence="7">The sequence shown here is derived from an EMBL/GenBank/DDBJ whole genome shotgun (WGS) entry which is preliminary data.</text>
</comment>
<feature type="transmembrane region" description="Helical" evidence="6">
    <location>
        <begin position="90"/>
        <end position="109"/>
    </location>
</feature>
<keyword evidence="4 6" id="KW-1133">Transmembrane helix</keyword>
<sequence>MDAASTISAAEAGALFKYGLIWFMLILTIPLFFIQEAAGRIGVVTQKGLGDLMRENYSKRTSMLLTIPMVITDVVTYIAEYAGIAVGLKLFGISPFISLPAVFVIHILLVTKRKYEQFEKILLAISGLLIGSFFITLLFRGIKSYSPIYFVPSTSFIFMLAVTVGAVVMPFMLFFQASATAEKISAIKEHFGDDGGENYLKKKAIRLSRFETLIGALVTEILMVIVEMVATGVNPSDNWLSGRELSTILSSIAGPFSPYLFGIGLVGAGFLALVVVSLGSAWGFIEAAGIPKDKAYIVYILESLPSVFVPLFFASDLINFILGLMVLFVFVLIGPGIVVGLISGSKKIMGGYASSKRWKAFYWASLSFVVAFGIIALKSL</sequence>
<keyword evidence="3 6" id="KW-0812">Transmembrane</keyword>
<evidence type="ECO:0000256" key="4">
    <source>
        <dbReference type="ARBA" id="ARBA00022989"/>
    </source>
</evidence>
<dbReference type="GO" id="GO:0034755">
    <property type="term" value="P:iron ion transmembrane transport"/>
    <property type="evidence" value="ECO:0007669"/>
    <property type="project" value="TreeGrafter"/>
</dbReference>
<comment type="subcellular location">
    <subcellularLocation>
        <location evidence="1">Membrane</location>
        <topology evidence="1">Multi-pass membrane protein</topology>
    </subcellularLocation>
</comment>
<evidence type="ECO:0000256" key="6">
    <source>
        <dbReference type="SAM" id="Phobius"/>
    </source>
</evidence>
<feature type="transmembrane region" description="Helical" evidence="6">
    <location>
        <begin position="210"/>
        <end position="230"/>
    </location>
</feature>
<reference evidence="7" key="1">
    <citation type="journal article" date="2020" name="mSystems">
        <title>Genome- and Community-Level Interaction Insights into Carbon Utilization and Element Cycling Functions of Hydrothermarchaeota in Hydrothermal Sediment.</title>
        <authorList>
            <person name="Zhou Z."/>
            <person name="Liu Y."/>
            <person name="Xu W."/>
            <person name="Pan J."/>
            <person name="Luo Z.H."/>
            <person name="Li M."/>
        </authorList>
    </citation>
    <scope>NUCLEOTIDE SEQUENCE [LARGE SCALE GENOMIC DNA]</scope>
    <source>
        <strain evidence="7">SpSt-966</strain>
    </source>
</reference>
<feature type="transmembrane region" description="Helical" evidence="6">
    <location>
        <begin position="360"/>
        <end position="377"/>
    </location>
</feature>
<dbReference type="PANTHER" id="PTHR11706:SF33">
    <property type="entry name" value="NATURAL RESISTANCE-ASSOCIATED MACROPHAGE PROTEIN 2"/>
    <property type="match status" value="1"/>
</dbReference>
<accession>A0A7V3REB3</accession>
<feature type="transmembrane region" description="Helical" evidence="6">
    <location>
        <begin position="121"/>
        <end position="142"/>
    </location>
</feature>
<keyword evidence="2" id="KW-0813">Transport</keyword>
<feature type="transmembrane region" description="Helical" evidence="6">
    <location>
        <begin position="148"/>
        <end position="175"/>
    </location>
</feature>
<proteinExistence type="predicted"/>
<name>A0A7V3REB3_9BACT</name>
<feature type="transmembrane region" description="Helical" evidence="6">
    <location>
        <begin position="64"/>
        <end position="84"/>
    </location>
</feature>
<dbReference type="GO" id="GO:0005886">
    <property type="term" value="C:plasma membrane"/>
    <property type="evidence" value="ECO:0007669"/>
    <property type="project" value="TreeGrafter"/>
</dbReference>
<dbReference type="GO" id="GO:0015086">
    <property type="term" value="F:cadmium ion transmembrane transporter activity"/>
    <property type="evidence" value="ECO:0007669"/>
    <property type="project" value="TreeGrafter"/>
</dbReference>
<dbReference type="AlphaFoldDB" id="A0A7V3REB3"/>
<dbReference type="InterPro" id="IPR001046">
    <property type="entry name" value="NRAMP_fam"/>
</dbReference>
<dbReference type="EMBL" id="DTPE01000122">
    <property type="protein sequence ID" value="HGE75071.1"/>
    <property type="molecule type" value="Genomic_DNA"/>
</dbReference>
<feature type="transmembrane region" description="Helical" evidence="6">
    <location>
        <begin position="20"/>
        <end position="43"/>
    </location>
</feature>
<evidence type="ECO:0000256" key="2">
    <source>
        <dbReference type="ARBA" id="ARBA00022448"/>
    </source>
</evidence>
<feature type="transmembrane region" description="Helical" evidence="6">
    <location>
        <begin position="320"/>
        <end position="339"/>
    </location>
</feature>
<feature type="transmembrane region" description="Helical" evidence="6">
    <location>
        <begin position="259"/>
        <end position="284"/>
    </location>
</feature>
<evidence type="ECO:0000256" key="3">
    <source>
        <dbReference type="ARBA" id="ARBA00022692"/>
    </source>
</evidence>
<evidence type="ECO:0000256" key="1">
    <source>
        <dbReference type="ARBA" id="ARBA00004141"/>
    </source>
</evidence>
<feature type="transmembrane region" description="Helical" evidence="6">
    <location>
        <begin position="296"/>
        <end position="314"/>
    </location>
</feature>
<gene>
    <name evidence="7" type="ORF">ENX73_02970</name>
</gene>
<protein>
    <submittedName>
        <fullName evidence="7">Divalent metal cation transporter</fullName>
    </submittedName>
</protein>
<dbReference type="Pfam" id="PF01566">
    <property type="entry name" value="Nramp"/>
    <property type="match status" value="1"/>
</dbReference>
<organism evidence="7">
    <name type="scientific">Mesoaciditoga lauensis</name>
    <dbReference type="NCBI Taxonomy" id="1495039"/>
    <lineage>
        <taxon>Bacteria</taxon>
        <taxon>Thermotogati</taxon>
        <taxon>Thermotogota</taxon>
        <taxon>Thermotogae</taxon>
        <taxon>Mesoaciditogales</taxon>
        <taxon>Mesoaciditogaceae</taxon>
        <taxon>Mesoaciditoga</taxon>
    </lineage>
</organism>
<dbReference type="PANTHER" id="PTHR11706">
    <property type="entry name" value="SOLUTE CARRIER PROTEIN FAMILY 11 MEMBER"/>
    <property type="match status" value="1"/>
</dbReference>
<dbReference type="GO" id="GO:0005384">
    <property type="term" value="F:manganese ion transmembrane transporter activity"/>
    <property type="evidence" value="ECO:0007669"/>
    <property type="project" value="TreeGrafter"/>
</dbReference>
<evidence type="ECO:0000313" key="7">
    <source>
        <dbReference type="EMBL" id="HGE75071.1"/>
    </source>
</evidence>
<keyword evidence="5 6" id="KW-0472">Membrane</keyword>